<dbReference type="InterPro" id="IPR036396">
    <property type="entry name" value="Cyt_P450_sf"/>
</dbReference>
<dbReference type="GO" id="GO:0020037">
    <property type="term" value="F:heme binding"/>
    <property type="evidence" value="ECO:0007669"/>
    <property type="project" value="InterPro"/>
</dbReference>
<evidence type="ECO:0000256" key="5">
    <source>
        <dbReference type="ARBA" id="ARBA00023004"/>
    </source>
</evidence>
<sequence length="404" mass="43700">MPADDRRPAPSPLGRAFVQHPHPVLAELREGCPVARVDDPRGRPVWVVTRAEDVRAGLLDPRLSLQHPPPAPGARPYRALELSLVDYDPPHHTRIRRLAAPAFAPQRVERYRQAAETTAAALLAPLPADRPADLMSAFARPFSFRVLCEAFATPEAARADLLGWMTALFDRRGRTPADIQAATDGIERHVRDEIAARRRAPGSDLLSAIATAWQPDGDVTEDELVSLCAMVLLAGFDSTAQMIGLCVRALLTHPDLYARLRADPALVPAAVDELLRWDTPAPFSTRRRALADITLGDTVIPAGSGVLLAMAAANRDPRHHPDPDTLDLDRPGAARHLAFGLGPHYCLGSALARLELCTALTALLRHRPAARLAVPAAELSWRGGCQHRVLAALPVLLGTGVDPR</sequence>
<evidence type="ECO:0000256" key="6">
    <source>
        <dbReference type="ARBA" id="ARBA00023033"/>
    </source>
</evidence>
<gene>
    <name evidence="8" type="ORF">C7M71_018945</name>
</gene>
<name>A0A345SZM5_9ACTN</name>
<protein>
    <submittedName>
        <fullName evidence="8">Cytochrome P450</fullName>
    </submittedName>
</protein>
<dbReference type="PRINTS" id="PR00385">
    <property type="entry name" value="P450"/>
</dbReference>
<evidence type="ECO:0000313" key="8">
    <source>
        <dbReference type="EMBL" id="AXI79180.1"/>
    </source>
</evidence>
<keyword evidence="6 7" id="KW-0503">Monooxygenase</keyword>
<comment type="similarity">
    <text evidence="1 7">Belongs to the cytochrome P450 family.</text>
</comment>
<dbReference type="Proteomes" id="UP000249340">
    <property type="component" value="Chromosome"/>
</dbReference>
<evidence type="ECO:0000256" key="2">
    <source>
        <dbReference type="ARBA" id="ARBA00022617"/>
    </source>
</evidence>
<dbReference type="FunFam" id="1.10.630.10:FF:000018">
    <property type="entry name" value="Cytochrome P450 monooxygenase"/>
    <property type="match status" value="1"/>
</dbReference>
<dbReference type="Pfam" id="PF00067">
    <property type="entry name" value="p450"/>
    <property type="match status" value="1"/>
</dbReference>
<dbReference type="PANTHER" id="PTHR46696">
    <property type="entry name" value="P450, PUTATIVE (EUROFUNG)-RELATED"/>
    <property type="match status" value="1"/>
</dbReference>
<evidence type="ECO:0000313" key="9">
    <source>
        <dbReference type="Proteomes" id="UP000249340"/>
    </source>
</evidence>
<evidence type="ECO:0000256" key="3">
    <source>
        <dbReference type="ARBA" id="ARBA00022723"/>
    </source>
</evidence>
<dbReference type="GO" id="GO:0004497">
    <property type="term" value="F:monooxygenase activity"/>
    <property type="evidence" value="ECO:0007669"/>
    <property type="project" value="UniProtKB-KW"/>
</dbReference>
<dbReference type="PROSITE" id="PS00086">
    <property type="entry name" value="CYTOCHROME_P450"/>
    <property type="match status" value="1"/>
</dbReference>
<reference evidence="9" key="1">
    <citation type="submission" date="2018-07" db="EMBL/GenBank/DDBJ databases">
        <title>Streptacidiphilus bronchialis DSM 106435 chromosome.</title>
        <authorList>
            <person name="Batra D."/>
            <person name="Gulvik C.A."/>
        </authorList>
    </citation>
    <scope>NUCLEOTIDE SEQUENCE [LARGE SCALE GENOMIC DNA]</scope>
    <source>
        <strain evidence="9">DSM 106435</strain>
    </source>
</reference>
<keyword evidence="9" id="KW-1185">Reference proteome</keyword>
<proteinExistence type="inferred from homology"/>
<dbReference type="RefSeq" id="WP_111494294.1">
    <property type="nucleotide sequence ID" value="NZ_CP031264.1"/>
</dbReference>
<organism evidence="8 9">
    <name type="scientific">Peterkaempfera bronchialis</name>
    <dbReference type="NCBI Taxonomy" id="2126346"/>
    <lineage>
        <taxon>Bacteria</taxon>
        <taxon>Bacillati</taxon>
        <taxon>Actinomycetota</taxon>
        <taxon>Actinomycetes</taxon>
        <taxon>Kitasatosporales</taxon>
        <taxon>Streptomycetaceae</taxon>
        <taxon>Peterkaempfera</taxon>
    </lineage>
</organism>
<dbReference type="KEGG" id="stri:C7M71_018945"/>
<dbReference type="GO" id="GO:0005506">
    <property type="term" value="F:iron ion binding"/>
    <property type="evidence" value="ECO:0007669"/>
    <property type="project" value="InterPro"/>
</dbReference>
<dbReference type="SUPFAM" id="SSF48264">
    <property type="entry name" value="Cytochrome P450"/>
    <property type="match status" value="1"/>
</dbReference>
<dbReference type="PANTHER" id="PTHR46696:SF6">
    <property type="entry name" value="P450, PUTATIVE (EUROFUNG)-RELATED"/>
    <property type="match status" value="1"/>
</dbReference>
<keyword evidence="3 7" id="KW-0479">Metal-binding</keyword>
<dbReference type="AlphaFoldDB" id="A0A345SZM5"/>
<keyword evidence="5 7" id="KW-0408">Iron</keyword>
<dbReference type="InterPro" id="IPR002397">
    <property type="entry name" value="Cyt_P450_B"/>
</dbReference>
<accession>A0A345SZM5</accession>
<dbReference type="PRINTS" id="PR00359">
    <property type="entry name" value="BP450"/>
</dbReference>
<dbReference type="OrthoDB" id="5500002at2"/>
<evidence type="ECO:0000256" key="4">
    <source>
        <dbReference type="ARBA" id="ARBA00023002"/>
    </source>
</evidence>
<dbReference type="EMBL" id="CP031264">
    <property type="protein sequence ID" value="AXI79180.1"/>
    <property type="molecule type" value="Genomic_DNA"/>
</dbReference>
<evidence type="ECO:0000256" key="7">
    <source>
        <dbReference type="RuleBase" id="RU000461"/>
    </source>
</evidence>
<evidence type="ECO:0000256" key="1">
    <source>
        <dbReference type="ARBA" id="ARBA00010617"/>
    </source>
</evidence>
<keyword evidence="2 7" id="KW-0349">Heme</keyword>
<dbReference type="InterPro" id="IPR001128">
    <property type="entry name" value="Cyt_P450"/>
</dbReference>
<keyword evidence="4 7" id="KW-0560">Oxidoreductase</keyword>
<dbReference type="InterPro" id="IPR017972">
    <property type="entry name" value="Cyt_P450_CS"/>
</dbReference>
<dbReference type="Gene3D" id="1.10.630.10">
    <property type="entry name" value="Cytochrome P450"/>
    <property type="match status" value="1"/>
</dbReference>
<dbReference type="GO" id="GO:0016705">
    <property type="term" value="F:oxidoreductase activity, acting on paired donors, with incorporation or reduction of molecular oxygen"/>
    <property type="evidence" value="ECO:0007669"/>
    <property type="project" value="InterPro"/>
</dbReference>